<evidence type="ECO:0000313" key="7">
    <source>
        <dbReference type="EMBL" id="CAP41431.1"/>
    </source>
</evidence>
<dbReference type="Pfam" id="PF02668">
    <property type="entry name" value="TauD"/>
    <property type="match status" value="1"/>
</dbReference>
<evidence type="ECO:0000256" key="2">
    <source>
        <dbReference type="ARBA" id="ARBA00022723"/>
    </source>
</evidence>
<dbReference type="InterPro" id="IPR042098">
    <property type="entry name" value="TauD-like_sf"/>
</dbReference>
<evidence type="ECO:0000256" key="5">
    <source>
        <dbReference type="ARBA" id="ARBA00023004"/>
    </source>
</evidence>
<dbReference type="InterPro" id="IPR003819">
    <property type="entry name" value="TauD/TfdA-like"/>
</dbReference>
<dbReference type="PANTHER" id="PTHR30468:SF1">
    <property type="entry name" value="ALPHA-KETOGLUTARATE-DEPENDENT SULFONATE DIOXYGENASE"/>
    <property type="match status" value="1"/>
</dbReference>
<dbReference type="PANTHER" id="PTHR30468">
    <property type="entry name" value="ALPHA-KETOGLUTARATE-DEPENDENT SULFONATE DIOXYGENASE"/>
    <property type="match status" value="1"/>
</dbReference>
<evidence type="ECO:0000259" key="6">
    <source>
        <dbReference type="Pfam" id="PF02668"/>
    </source>
</evidence>
<dbReference type="GO" id="GO:0005737">
    <property type="term" value="C:cytoplasm"/>
    <property type="evidence" value="ECO:0007669"/>
    <property type="project" value="TreeGrafter"/>
</dbReference>
<dbReference type="GO" id="GO:0000908">
    <property type="term" value="F:taurine dioxygenase activity"/>
    <property type="evidence" value="ECO:0007669"/>
    <property type="project" value="UniProtKB-EC"/>
</dbReference>
<evidence type="ECO:0000256" key="4">
    <source>
        <dbReference type="ARBA" id="ARBA00023002"/>
    </source>
</evidence>
<dbReference type="InterPro" id="IPR051323">
    <property type="entry name" value="AtsK-like"/>
</dbReference>
<dbReference type="eggNOG" id="COG2175">
    <property type="taxonomic scope" value="Bacteria"/>
</dbReference>
<keyword evidence="4 7" id="KW-0560">Oxidoreductase</keyword>
<proteinExistence type="inferred from homology"/>
<keyword evidence="8" id="KW-1185">Reference proteome</keyword>
<sequence length="214" mass="24354">MEFEIRRLSSGIGAEIIGVDLSADIDEKTFAQIEKCWLENVILLFRGQKLNNEQHVRFSARFGKLDEHDDIKRLRDPDHHEILPVLSIPGEKRLRVGAQWHSDMSHSLCPPKASLLRCEEIPPLGGDTMFGNMYLAYERLSESMKRLLDDLWCVHDMTIAKHNIGQYNEVRKRQPPVAQPIIRIHPETGKKGLNRDSCGKGSCLSGSMQPWMAG</sequence>
<evidence type="ECO:0000313" key="8">
    <source>
        <dbReference type="Proteomes" id="UP000001225"/>
    </source>
</evidence>
<dbReference type="Gene3D" id="3.60.130.10">
    <property type="entry name" value="Clavaminate synthase-like"/>
    <property type="match status" value="1"/>
</dbReference>
<keyword evidence="2" id="KW-0479">Metal-binding</keyword>
<dbReference type="GO" id="GO:0046872">
    <property type="term" value="F:metal ion binding"/>
    <property type="evidence" value="ECO:0007669"/>
    <property type="project" value="UniProtKB-KW"/>
</dbReference>
<protein>
    <submittedName>
        <fullName evidence="7">Taurine dioxygenase</fullName>
        <ecNumber evidence="7">1.14.11.17</ecNumber>
    </submittedName>
</protein>
<dbReference type="AlphaFoldDB" id="A9IBG2"/>
<dbReference type="EMBL" id="AM902716">
    <property type="protein sequence ID" value="CAP41431.1"/>
    <property type="molecule type" value="Genomic_DNA"/>
</dbReference>
<keyword evidence="3 7" id="KW-0223">Dioxygenase</keyword>
<feature type="domain" description="TauD/TfdA-like" evidence="6">
    <location>
        <begin position="4"/>
        <end position="195"/>
    </location>
</feature>
<evidence type="ECO:0000256" key="3">
    <source>
        <dbReference type="ARBA" id="ARBA00022964"/>
    </source>
</evidence>
<organism evidence="7 8">
    <name type="scientific">Bordetella petrii (strain ATCC BAA-461 / DSM 12804 / CCUG 43448 / CIP 107267 / Se-1111R)</name>
    <dbReference type="NCBI Taxonomy" id="340100"/>
    <lineage>
        <taxon>Bacteria</taxon>
        <taxon>Pseudomonadati</taxon>
        <taxon>Pseudomonadota</taxon>
        <taxon>Betaproteobacteria</taxon>
        <taxon>Burkholderiales</taxon>
        <taxon>Alcaligenaceae</taxon>
        <taxon>Bordetella</taxon>
    </lineage>
</organism>
<gene>
    <name evidence="7" type="ordered locus">Bpet1099</name>
</gene>
<reference evidence="7 8" key="1">
    <citation type="journal article" date="2008" name="BMC Genomics">
        <title>The missing link: Bordetella petrii is endowed with both the metabolic versatility of environmental bacteria and virulence traits of pathogenic Bordetellae.</title>
        <authorList>
            <person name="Gross R."/>
            <person name="Guzman C.A."/>
            <person name="Sebaihia M."/>
            <person name="Martins Dos Santos V.A."/>
            <person name="Pieper D.H."/>
            <person name="Koebnik R."/>
            <person name="Lechner M."/>
            <person name="Bartels D."/>
            <person name="Buhrmester J."/>
            <person name="Choudhuri J.V."/>
            <person name="Ebensen T."/>
            <person name="Gaigalat L."/>
            <person name="Herrmann S."/>
            <person name="Khachane A.N."/>
            <person name="Larisch C."/>
            <person name="Link S."/>
            <person name="Linke B."/>
            <person name="Meyer F."/>
            <person name="Mormann S."/>
            <person name="Nakunst D."/>
            <person name="Rueckert C."/>
            <person name="Schneiker-Bekel S."/>
            <person name="Schulze K."/>
            <person name="Vorhoelter F.J."/>
            <person name="Yevsa T."/>
            <person name="Engle J.T."/>
            <person name="Goldman W.E."/>
            <person name="Puehler A."/>
            <person name="Goebel U.B."/>
            <person name="Goesmann A."/>
            <person name="Bloecker H."/>
            <person name="Kaiser O."/>
            <person name="Martinez-Arias R."/>
        </authorList>
    </citation>
    <scope>NUCLEOTIDE SEQUENCE [LARGE SCALE GENOMIC DNA]</scope>
    <source>
        <strain evidence="8">ATCC BAA-461 / DSM 12804 / CCUG 43448 / CIP 107267 / Se-1111R</strain>
    </source>
</reference>
<name>A9IBG2_BORPD</name>
<accession>A9IBG2</accession>
<dbReference type="KEGG" id="bpt:Bpet1099"/>
<dbReference type="Proteomes" id="UP000001225">
    <property type="component" value="Chromosome"/>
</dbReference>
<evidence type="ECO:0000256" key="1">
    <source>
        <dbReference type="ARBA" id="ARBA00005896"/>
    </source>
</evidence>
<keyword evidence="5" id="KW-0408">Iron</keyword>
<dbReference type="STRING" id="94624.Bpet1099"/>
<comment type="similarity">
    <text evidence="1">Belongs to the TfdA dioxygenase family.</text>
</comment>
<dbReference type="SUPFAM" id="SSF51197">
    <property type="entry name" value="Clavaminate synthase-like"/>
    <property type="match status" value="1"/>
</dbReference>
<dbReference type="EC" id="1.14.11.17" evidence="7"/>